<comment type="caution">
    <text evidence="7">The sequence shown here is derived from an EMBL/GenBank/DDBJ whole genome shotgun (WGS) entry which is preliminary data.</text>
</comment>
<dbReference type="PANTHER" id="PTHR36504:SF1">
    <property type="entry name" value="LIPOPOLYSACCHARIDE EXPORT SYSTEM PROTEIN LPTA"/>
    <property type="match status" value="1"/>
</dbReference>
<feature type="domain" description="Organic solvent tolerance-like N-terminal" evidence="6">
    <location>
        <begin position="47"/>
        <end position="147"/>
    </location>
</feature>
<dbReference type="PANTHER" id="PTHR36504">
    <property type="entry name" value="LIPOPOLYSACCHARIDE EXPORT SYSTEM PROTEIN LPTA"/>
    <property type="match status" value="1"/>
</dbReference>
<proteinExistence type="predicted"/>
<name>A0ABU7YVR2_9GAMM</name>
<keyword evidence="8" id="KW-1185">Reference proteome</keyword>
<protein>
    <submittedName>
        <fullName evidence="7">Lipopolysaccharide transport periplasmic protein LptA</fullName>
    </submittedName>
</protein>
<dbReference type="Proteomes" id="UP001355056">
    <property type="component" value="Unassembled WGS sequence"/>
</dbReference>
<dbReference type="RefSeq" id="WP_332614678.1">
    <property type="nucleotide sequence ID" value="NZ_JAXGFP010000002.1"/>
</dbReference>
<evidence type="ECO:0000259" key="6">
    <source>
        <dbReference type="Pfam" id="PF03968"/>
    </source>
</evidence>
<feature type="chain" id="PRO_5046630823" evidence="5">
    <location>
        <begin position="29"/>
        <end position="190"/>
    </location>
</feature>
<evidence type="ECO:0000256" key="1">
    <source>
        <dbReference type="ARBA" id="ARBA00022448"/>
    </source>
</evidence>
<sequence length="190" mass="19879">MPLNIPHRTTATWLLIALAIGCSPAALARKSDRNQPLIAESGMQQGSLDDATPTVLSGGVTIDQGSLHAESGRAEIYTRGGDISRVLLIGSPARLQQVLDDGSPMNAVANRIDYNVNNETVVFTGDVVIKQPRGSLSGERVVYNMVNGQVTSGGEGNGRVRMRILPRDTGAAEDSDTAPEPADDSAAEGG</sequence>
<keyword evidence="2 5" id="KW-0732">Signal</keyword>
<evidence type="ECO:0000256" key="4">
    <source>
        <dbReference type="SAM" id="MobiDB-lite"/>
    </source>
</evidence>
<reference evidence="7 8" key="1">
    <citation type="journal article" date="2016" name="Int. J. Syst. Evol. Microbiol.">
        <title>Lysobacter erysipheiresistens sp. nov., an antagonist of powdery mildew, isolated from tobacco-cultivated soil.</title>
        <authorList>
            <person name="Xie B."/>
            <person name="Li T."/>
            <person name="Lin X."/>
            <person name="Wang C.J."/>
            <person name="Chen Y.J."/>
            <person name="Liu W.J."/>
            <person name="Zhao Z.W."/>
        </authorList>
    </citation>
    <scope>NUCLEOTIDE SEQUENCE [LARGE SCALE GENOMIC DNA]</scope>
    <source>
        <strain evidence="7 8">RS-LYSO-3</strain>
    </source>
</reference>
<feature type="signal peptide" evidence="5">
    <location>
        <begin position="1"/>
        <end position="28"/>
    </location>
</feature>
<keyword evidence="3" id="KW-0574">Periplasm</keyword>
<gene>
    <name evidence="7" type="primary">lptA</name>
    <name evidence="7" type="ORF">SNE34_03200</name>
</gene>
<dbReference type="Gene3D" id="2.60.450.10">
    <property type="entry name" value="Lipopolysaccharide (LPS) transport protein A like domain"/>
    <property type="match status" value="1"/>
</dbReference>
<dbReference type="InterPro" id="IPR014340">
    <property type="entry name" value="LptA"/>
</dbReference>
<evidence type="ECO:0000256" key="2">
    <source>
        <dbReference type="ARBA" id="ARBA00022729"/>
    </source>
</evidence>
<evidence type="ECO:0000256" key="3">
    <source>
        <dbReference type="ARBA" id="ARBA00022764"/>
    </source>
</evidence>
<dbReference type="InterPro" id="IPR052037">
    <property type="entry name" value="LPS_export_LptA"/>
</dbReference>
<dbReference type="EMBL" id="JAXGFP010000002">
    <property type="protein sequence ID" value="MEG3183017.1"/>
    <property type="molecule type" value="Genomic_DNA"/>
</dbReference>
<accession>A0ABU7YVR2</accession>
<feature type="compositionally biased region" description="Acidic residues" evidence="4">
    <location>
        <begin position="171"/>
        <end position="190"/>
    </location>
</feature>
<dbReference type="InterPro" id="IPR005653">
    <property type="entry name" value="OstA-like_N"/>
</dbReference>
<keyword evidence="1" id="KW-0813">Transport</keyword>
<dbReference type="Pfam" id="PF03968">
    <property type="entry name" value="LptD_N"/>
    <property type="match status" value="1"/>
</dbReference>
<evidence type="ECO:0000313" key="7">
    <source>
        <dbReference type="EMBL" id="MEG3183017.1"/>
    </source>
</evidence>
<organism evidence="7 8">
    <name type="scientific">Novilysobacter erysipheiresistens</name>
    <dbReference type="NCBI Taxonomy" id="1749332"/>
    <lineage>
        <taxon>Bacteria</taxon>
        <taxon>Pseudomonadati</taxon>
        <taxon>Pseudomonadota</taxon>
        <taxon>Gammaproteobacteria</taxon>
        <taxon>Lysobacterales</taxon>
        <taxon>Lysobacteraceae</taxon>
        <taxon>Novilysobacter</taxon>
    </lineage>
</organism>
<evidence type="ECO:0000256" key="5">
    <source>
        <dbReference type="SAM" id="SignalP"/>
    </source>
</evidence>
<evidence type="ECO:0000313" key="8">
    <source>
        <dbReference type="Proteomes" id="UP001355056"/>
    </source>
</evidence>
<feature type="region of interest" description="Disordered" evidence="4">
    <location>
        <begin position="165"/>
        <end position="190"/>
    </location>
</feature>
<dbReference type="NCBIfam" id="TIGR03002">
    <property type="entry name" value="outer_YhbN_LptA"/>
    <property type="match status" value="1"/>
</dbReference>